<dbReference type="CDD" id="cd02970">
    <property type="entry name" value="PRX_like2"/>
    <property type="match status" value="1"/>
</dbReference>
<sequence length="201" mass="22108">MKKQFILLALVSVIGFQSNAQIADKAVDISPLLIGEVFPNILLKSQDASEHFTLNILSKKPTIILFYRGGWCPYCNAHLAEIQEAESEILELGYQIVAISPDTPENLKITDNKNKINYGLYSDSDGELIKAVGIAFKSPEKYGKMLSVKSGGLNEGFLPVPAVFIVDTSGKILFEYINPDYKTRLSASLLIAVLKNLGIKK</sequence>
<evidence type="ECO:0000256" key="6">
    <source>
        <dbReference type="ARBA" id="ARBA00023157"/>
    </source>
</evidence>
<dbReference type="InterPro" id="IPR000866">
    <property type="entry name" value="AhpC/TSA"/>
</dbReference>
<dbReference type="PANTHER" id="PTHR42801:SF7">
    <property type="entry name" value="SLL1159 PROTEIN"/>
    <property type="match status" value="1"/>
</dbReference>
<proteinExistence type="inferred from homology"/>
<protein>
    <recommendedName>
        <fullName evidence="2">thioredoxin-dependent peroxiredoxin</fullName>
        <ecNumber evidence="2">1.11.1.24</ecNumber>
    </recommendedName>
    <alternativeName>
        <fullName evidence="8">Thioredoxin peroxidase</fullName>
    </alternativeName>
    <alternativeName>
        <fullName evidence="10">Thioredoxin-dependent peroxiredoxin Bcp</fullName>
    </alternativeName>
</protein>
<evidence type="ECO:0000256" key="7">
    <source>
        <dbReference type="ARBA" id="ARBA00023284"/>
    </source>
</evidence>
<evidence type="ECO:0000313" key="14">
    <source>
        <dbReference type="EMBL" id="SFS69496.1"/>
    </source>
</evidence>
<feature type="signal peptide" evidence="12">
    <location>
        <begin position="1"/>
        <end position="22"/>
    </location>
</feature>
<dbReference type="PROSITE" id="PS51352">
    <property type="entry name" value="THIOREDOXIN_2"/>
    <property type="match status" value="1"/>
</dbReference>
<comment type="function">
    <text evidence="1">Thiol-specific peroxidase that catalyzes the reduction of hydrogen peroxide and organic hydroperoxides to water and alcohols, respectively. Plays a role in cell protection against oxidative stress by detoxifying peroxides and as sensor of hydrogen peroxide-mediated signaling events.</text>
</comment>
<feature type="domain" description="Thioredoxin" evidence="13">
    <location>
        <begin position="32"/>
        <end position="199"/>
    </location>
</feature>
<evidence type="ECO:0000256" key="10">
    <source>
        <dbReference type="ARBA" id="ARBA00042639"/>
    </source>
</evidence>
<dbReference type="RefSeq" id="WP_090227854.1">
    <property type="nucleotide sequence ID" value="NZ_FOZP01000007.1"/>
</dbReference>
<keyword evidence="12" id="KW-0732">Signal</keyword>
<keyword evidence="5" id="KW-0560">Oxidoreductase</keyword>
<dbReference type="PANTHER" id="PTHR42801">
    <property type="entry name" value="THIOREDOXIN-DEPENDENT PEROXIDE REDUCTASE"/>
    <property type="match status" value="1"/>
</dbReference>
<dbReference type="EMBL" id="FOZP01000007">
    <property type="protein sequence ID" value="SFS69496.1"/>
    <property type="molecule type" value="Genomic_DNA"/>
</dbReference>
<dbReference type="EC" id="1.11.1.24" evidence="2"/>
<evidence type="ECO:0000256" key="4">
    <source>
        <dbReference type="ARBA" id="ARBA00022862"/>
    </source>
</evidence>
<evidence type="ECO:0000256" key="8">
    <source>
        <dbReference type="ARBA" id="ARBA00032824"/>
    </source>
</evidence>
<evidence type="ECO:0000256" key="12">
    <source>
        <dbReference type="SAM" id="SignalP"/>
    </source>
</evidence>
<accession>A0A1I6RXU8</accession>
<dbReference type="GO" id="GO:0008379">
    <property type="term" value="F:thioredoxin peroxidase activity"/>
    <property type="evidence" value="ECO:0007669"/>
    <property type="project" value="TreeGrafter"/>
</dbReference>
<keyword evidence="15" id="KW-1185">Reference proteome</keyword>
<name>A0A1I6RXU8_9FLAO</name>
<dbReference type="InterPro" id="IPR036249">
    <property type="entry name" value="Thioredoxin-like_sf"/>
</dbReference>
<dbReference type="InterPro" id="IPR013766">
    <property type="entry name" value="Thioredoxin_domain"/>
</dbReference>
<dbReference type="Gene3D" id="3.40.30.10">
    <property type="entry name" value="Glutaredoxin"/>
    <property type="match status" value="1"/>
</dbReference>
<gene>
    <name evidence="14" type="ORF">SAMN04488006_2633</name>
</gene>
<evidence type="ECO:0000256" key="1">
    <source>
        <dbReference type="ARBA" id="ARBA00003330"/>
    </source>
</evidence>
<keyword evidence="7" id="KW-0676">Redox-active center</keyword>
<dbReference type="SUPFAM" id="SSF52833">
    <property type="entry name" value="Thioredoxin-like"/>
    <property type="match status" value="1"/>
</dbReference>
<dbReference type="GO" id="GO:0005737">
    <property type="term" value="C:cytoplasm"/>
    <property type="evidence" value="ECO:0007669"/>
    <property type="project" value="TreeGrafter"/>
</dbReference>
<dbReference type="OrthoDB" id="9809746at2"/>
<comment type="catalytic activity">
    <reaction evidence="11">
        <text>a hydroperoxide + [thioredoxin]-dithiol = an alcohol + [thioredoxin]-disulfide + H2O</text>
        <dbReference type="Rhea" id="RHEA:62620"/>
        <dbReference type="Rhea" id="RHEA-COMP:10698"/>
        <dbReference type="Rhea" id="RHEA-COMP:10700"/>
        <dbReference type="ChEBI" id="CHEBI:15377"/>
        <dbReference type="ChEBI" id="CHEBI:29950"/>
        <dbReference type="ChEBI" id="CHEBI:30879"/>
        <dbReference type="ChEBI" id="CHEBI:35924"/>
        <dbReference type="ChEBI" id="CHEBI:50058"/>
        <dbReference type="EC" id="1.11.1.24"/>
    </reaction>
</comment>
<evidence type="ECO:0000256" key="5">
    <source>
        <dbReference type="ARBA" id="ARBA00023002"/>
    </source>
</evidence>
<keyword evidence="6" id="KW-1015">Disulfide bond</keyword>
<comment type="similarity">
    <text evidence="9">Belongs to the peroxiredoxin family. BCP/PrxQ subfamily.</text>
</comment>
<dbReference type="GO" id="GO:0045454">
    <property type="term" value="P:cell redox homeostasis"/>
    <property type="evidence" value="ECO:0007669"/>
    <property type="project" value="TreeGrafter"/>
</dbReference>
<dbReference type="Proteomes" id="UP000199312">
    <property type="component" value="Unassembled WGS sequence"/>
</dbReference>
<dbReference type="Pfam" id="PF00578">
    <property type="entry name" value="AhpC-TSA"/>
    <property type="match status" value="1"/>
</dbReference>
<feature type="chain" id="PRO_5011510820" description="thioredoxin-dependent peroxiredoxin" evidence="12">
    <location>
        <begin position="23"/>
        <end position="201"/>
    </location>
</feature>
<dbReference type="GO" id="GO:0034599">
    <property type="term" value="P:cellular response to oxidative stress"/>
    <property type="evidence" value="ECO:0007669"/>
    <property type="project" value="TreeGrafter"/>
</dbReference>
<evidence type="ECO:0000259" key="13">
    <source>
        <dbReference type="PROSITE" id="PS51352"/>
    </source>
</evidence>
<evidence type="ECO:0000313" key="15">
    <source>
        <dbReference type="Proteomes" id="UP000199312"/>
    </source>
</evidence>
<dbReference type="InterPro" id="IPR050924">
    <property type="entry name" value="Peroxiredoxin_BCP/PrxQ"/>
</dbReference>
<evidence type="ECO:0000256" key="3">
    <source>
        <dbReference type="ARBA" id="ARBA00022559"/>
    </source>
</evidence>
<dbReference type="AlphaFoldDB" id="A0A1I6RXU8"/>
<evidence type="ECO:0000256" key="11">
    <source>
        <dbReference type="ARBA" id="ARBA00049091"/>
    </source>
</evidence>
<organism evidence="14 15">
    <name type="scientific">Lutibacter maritimus</name>
    <dbReference type="NCBI Taxonomy" id="593133"/>
    <lineage>
        <taxon>Bacteria</taxon>
        <taxon>Pseudomonadati</taxon>
        <taxon>Bacteroidota</taxon>
        <taxon>Flavobacteriia</taxon>
        <taxon>Flavobacteriales</taxon>
        <taxon>Flavobacteriaceae</taxon>
        <taxon>Lutibacter</taxon>
    </lineage>
</organism>
<evidence type="ECO:0000256" key="9">
    <source>
        <dbReference type="ARBA" id="ARBA00038489"/>
    </source>
</evidence>
<reference evidence="15" key="1">
    <citation type="submission" date="2016-10" db="EMBL/GenBank/DDBJ databases">
        <authorList>
            <person name="Varghese N."/>
            <person name="Submissions S."/>
        </authorList>
    </citation>
    <scope>NUCLEOTIDE SEQUENCE [LARGE SCALE GENOMIC DNA]</scope>
    <source>
        <strain evidence="15">DSM 24450</strain>
    </source>
</reference>
<keyword evidence="3" id="KW-0575">Peroxidase</keyword>
<evidence type="ECO:0000256" key="2">
    <source>
        <dbReference type="ARBA" id="ARBA00013017"/>
    </source>
</evidence>
<keyword evidence="4" id="KW-0049">Antioxidant</keyword>